<dbReference type="SUPFAM" id="SSF52833">
    <property type="entry name" value="Thioredoxin-like"/>
    <property type="match status" value="1"/>
</dbReference>
<organism evidence="2">
    <name type="scientific">marine metagenome</name>
    <dbReference type="NCBI Taxonomy" id="408172"/>
    <lineage>
        <taxon>unclassified sequences</taxon>
        <taxon>metagenomes</taxon>
        <taxon>ecological metagenomes</taxon>
    </lineage>
</organism>
<evidence type="ECO:0000313" key="2">
    <source>
        <dbReference type="EMBL" id="SVE54975.1"/>
    </source>
</evidence>
<dbReference type="InterPro" id="IPR036249">
    <property type="entry name" value="Thioredoxin-like_sf"/>
</dbReference>
<dbReference type="PANTHER" id="PTHR36417:SF2">
    <property type="entry name" value="SELENOPROTEIN DOMAIN PROTEIN (AFU_ORTHOLOGUE AFUA_1G05220)"/>
    <property type="match status" value="1"/>
</dbReference>
<evidence type="ECO:0000256" key="1">
    <source>
        <dbReference type="ARBA" id="ARBA00023284"/>
    </source>
</evidence>
<proteinExistence type="predicted"/>
<dbReference type="EMBL" id="UINC01225074">
    <property type="protein sequence ID" value="SVE54975.1"/>
    <property type="molecule type" value="Genomic_DNA"/>
</dbReference>
<dbReference type="NCBIfam" id="TIGR02174">
    <property type="entry name" value="CXXU_selWTH"/>
    <property type="match status" value="1"/>
</dbReference>
<dbReference type="PANTHER" id="PTHR36417">
    <property type="entry name" value="SELENOPROTEIN DOMAIN PROTEIN (AFU_ORTHOLOGUE AFUA_1G05220)"/>
    <property type="match status" value="1"/>
</dbReference>
<dbReference type="InterPro" id="IPR011893">
    <property type="entry name" value="Selenoprotein_Rdx-typ"/>
</dbReference>
<evidence type="ECO:0008006" key="3">
    <source>
        <dbReference type="Google" id="ProtNLM"/>
    </source>
</evidence>
<dbReference type="AlphaFoldDB" id="A0A383EF68"/>
<name>A0A383EF68_9ZZZZ</name>
<keyword evidence="1" id="KW-0676">Redox-active center</keyword>
<protein>
    <recommendedName>
        <fullName evidence="3">SelT/selW/selH selenoprotein domain-containing protein</fullName>
    </recommendedName>
</protein>
<reference evidence="2" key="1">
    <citation type="submission" date="2018-05" db="EMBL/GenBank/DDBJ databases">
        <authorList>
            <person name="Lanie J.A."/>
            <person name="Ng W.-L."/>
            <person name="Kazmierczak K.M."/>
            <person name="Andrzejewski T.M."/>
            <person name="Davidsen T.M."/>
            <person name="Wayne K.J."/>
            <person name="Tettelin H."/>
            <person name="Glass J.I."/>
            <person name="Rusch D."/>
            <person name="Podicherti R."/>
            <person name="Tsui H.-C.T."/>
            <person name="Winkler M.E."/>
        </authorList>
    </citation>
    <scope>NUCLEOTIDE SEQUENCE</scope>
</reference>
<accession>A0A383EF68</accession>
<dbReference type="Gene3D" id="3.40.30.10">
    <property type="entry name" value="Glutaredoxin"/>
    <property type="match status" value="1"/>
</dbReference>
<sequence>MNDVLPKIFIRYCPRCKWLPRACWMAQELLSTFSEKLGDVALSPDHETAGLFRIELNGELLWCRKRDGGFPEIKTLKQRVRDSIAPELDLGHLEDPKTDPD</sequence>
<gene>
    <name evidence="2" type="ORF">METZ01_LOCUS507829</name>
</gene>
<dbReference type="Pfam" id="PF10262">
    <property type="entry name" value="Rdx"/>
    <property type="match status" value="1"/>
</dbReference>